<evidence type="ECO:0000313" key="2">
    <source>
        <dbReference type="EMBL" id="MQQ10452.1"/>
    </source>
</evidence>
<protein>
    <submittedName>
        <fullName evidence="2">Sulfurtransferase</fullName>
    </submittedName>
</protein>
<dbReference type="AlphaFoldDB" id="A0A843YMJ3"/>
<dbReference type="EMBL" id="WIBF01000015">
    <property type="protein sequence ID" value="MQQ10452.1"/>
    <property type="molecule type" value="Genomic_DNA"/>
</dbReference>
<organism evidence="2 3">
    <name type="scientific">Tritonibacter litoralis</name>
    <dbReference type="NCBI Taxonomy" id="2662264"/>
    <lineage>
        <taxon>Bacteria</taxon>
        <taxon>Pseudomonadati</taxon>
        <taxon>Pseudomonadota</taxon>
        <taxon>Alphaproteobacteria</taxon>
        <taxon>Rhodobacterales</taxon>
        <taxon>Paracoccaceae</taxon>
        <taxon>Tritonibacter</taxon>
    </lineage>
</organism>
<dbReference type="Gene3D" id="3.40.250.10">
    <property type="entry name" value="Rhodanese-like domain"/>
    <property type="match status" value="1"/>
</dbReference>
<name>A0A843YMJ3_9RHOB</name>
<dbReference type="PROSITE" id="PS50206">
    <property type="entry name" value="RHODANESE_3"/>
    <property type="match status" value="1"/>
</dbReference>
<dbReference type="SMART" id="SM00450">
    <property type="entry name" value="RHOD"/>
    <property type="match status" value="1"/>
</dbReference>
<dbReference type="GO" id="GO:0016740">
    <property type="term" value="F:transferase activity"/>
    <property type="evidence" value="ECO:0007669"/>
    <property type="project" value="UniProtKB-KW"/>
</dbReference>
<evidence type="ECO:0000313" key="3">
    <source>
        <dbReference type="Proteomes" id="UP000444174"/>
    </source>
</evidence>
<dbReference type="InterPro" id="IPR036873">
    <property type="entry name" value="Rhodanese-like_dom_sf"/>
</dbReference>
<keyword evidence="3" id="KW-1185">Reference proteome</keyword>
<dbReference type="PROSITE" id="PS51318">
    <property type="entry name" value="TAT"/>
    <property type="match status" value="1"/>
</dbReference>
<sequence>MRKRRAKGQDMDQMSRRGFIGAGVALAASGAMAGVITSDIQASTLKASKTTPLGLYLSPTAAHQAMVQDPEILFVDVRDPIEITFVGHPQGLDKIIPLNVATHAVHPQSGQYQMAANPNVVAEFEALFRSKGKSQSAPLFVTCRSGSRSATAARLLIKAGFTNVWNLTEGFEGDKNGNGARAVNGWRNRGLPWGYKLAEGVAWNRHSA</sequence>
<gene>
    <name evidence="2" type="ORF">GFB49_18455</name>
</gene>
<feature type="domain" description="Rhodanese" evidence="1">
    <location>
        <begin position="68"/>
        <end position="183"/>
    </location>
</feature>
<dbReference type="Pfam" id="PF00581">
    <property type="entry name" value="Rhodanese"/>
    <property type="match status" value="1"/>
</dbReference>
<proteinExistence type="predicted"/>
<reference evidence="2 3" key="1">
    <citation type="submission" date="2019-10" db="EMBL/GenBank/DDBJ databases">
        <title>Epibacterium sp. nov., isolated from seawater.</title>
        <authorList>
            <person name="Zhang X."/>
            <person name="Li N."/>
        </authorList>
    </citation>
    <scope>NUCLEOTIDE SEQUENCE [LARGE SCALE GENOMIC DNA]</scope>
    <source>
        <strain evidence="2 3">SM1979</strain>
    </source>
</reference>
<dbReference type="InterPro" id="IPR001763">
    <property type="entry name" value="Rhodanese-like_dom"/>
</dbReference>
<comment type="caution">
    <text evidence="2">The sequence shown here is derived from an EMBL/GenBank/DDBJ whole genome shotgun (WGS) entry which is preliminary data.</text>
</comment>
<accession>A0A843YMJ3</accession>
<dbReference type="SUPFAM" id="SSF52821">
    <property type="entry name" value="Rhodanese/Cell cycle control phosphatase"/>
    <property type="match status" value="1"/>
</dbReference>
<dbReference type="Proteomes" id="UP000444174">
    <property type="component" value="Unassembled WGS sequence"/>
</dbReference>
<keyword evidence="2" id="KW-0808">Transferase</keyword>
<evidence type="ECO:0000259" key="1">
    <source>
        <dbReference type="PROSITE" id="PS50206"/>
    </source>
</evidence>
<dbReference type="InterPro" id="IPR006311">
    <property type="entry name" value="TAT_signal"/>
</dbReference>